<evidence type="ECO:0000313" key="2">
    <source>
        <dbReference type="Proteomes" id="UP000054359"/>
    </source>
</evidence>
<dbReference type="EMBL" id="KK117978">
    <property type="protein sequence ID" value="KFM71893.1"/>
    <property type="molecule type" value="Genomic_DNA"/>
</dbReference>
<reference evidence="1 2" key="1">
    <citation type="submission" date="2013-11" db="EMBL/GenBank/DDBJ databases">
        <title>Genome sequencing of Stegodyphus mimosarum.</title>
        <authorList>
            <person name="Bechsgaard J."/>
        </authorList>
    </citation>
    <scope>NUCLEOTIDE SEQUENCE [LARGE SCALE GENOMIC DNA]</scope>
</reference>
<proteinExistence type="predicted"/>
<evidence type="ECO:0000313" key="1">
    <source>
        <dbReference type="EMBL" id="KFM71893.1"/>
    </source>
</evidence>
<organism evidence="1 2">
    <name type="scientific">Stegodyphus mimosarum</name>
    <name type="common">African social velvet spider</name>
    <dbReference type="NCBI Taxonomy" id="407821"/>
    <lineage>
        <taxon>Eukaryota</taxon>
        <taxon>Metazoa</taxon>
        <taxon>Ecdysozoa</taxon>
        <taxon>Arthropoda</taxon>
        <taxon>Chelicerata</taxon>
        <taxon>Arachnida</taxon>
        <taxon>Araneae</taxon>
        <taxon>Araneomorphae</taxon>
        <taxon>Entelegynae</taxon>
        <taxon>Eresoidea</taxon>
        <taxon>Eresidae</taxon>
        <taxon>Stegodyphus</taxon>
    </lineage>
</organism>
<name>A0A087U3F4_STEMI</name>
<feature type="non-terminal residue" evidence="1">
    <location>
        <position position="56"/>
    </location>
</feature>
<dbReference type="AlphaFoldDB" id="A0A087U3F4"/>
<gene>
    <name evidence="1" type="ORF">X975_04159</name>
</gene>
<sequence length="56" mass="6662">MLPRQSYTSITWWNRNWIQTDSRFEFLTYEGVFHMAVSVIPEETVCGSFSFARIPK</sequence>
<dbReference type="Proteomes" id="UP000054359">
    <property type="component" value="Unassembled WGS sequence"/>
</dbReference>
<protein>
    <submittedName>
        <fullName evidence="1">Uncharacterized protein</fullName>
    </submittedName>
</protein>
<keyword evidence="2" id="KW-1185">Reference proteome</keyword>
<accession>A0A087U3F4</accession>